<evidence type="ECO:0000313" key="2">
    <source>
        <dbReference type="EMBL" id="MFC5428472.1"/>
    </source>
</evidence>
<dbReference type="RefSeq" id="WP_377710283.1">
    <property type="nucleotide sequence ID" value="NZ_JBHSMP010000009.1"/>
</dbReference>
<feature type="coiled-coil region" evidence="1">
    <location>
        <begin position="80"/>
        <end position="107"/>
    </location>
</feature>
<protein>
    <submittedName>
        <fullName evidence="2">Uncharacterized protein</fullName>
    </submittedName>
</protein>
<evidence type="ECO:0000313" key="3">
    <source>
        <dbReference type="Proteomes" id="UP001596103"/>
    </source>
</evidence>
<proteinExistence type="predicted"/>
<gene>
    <name evidence="2" type="ORF">ACFPTO_06595</name>
</gene>
<keyword evidence="1" id="KW-0175">Coiled coil</keyword>
<reference evidence="3" key="1">
    <citation type="journal article" date="2019" name="Int. J. Syst. Evol. Microbiol.">
        <title>The Global Catalogue of Microorganisms (GCM) 10K type strain sequencing project: providing services to taxonomists for standard genome sequencing and annotation.</title>
        <authorList>
            <consortium name="The Broad Institute Genomics Platform"/>
            <consortium name="The Broad Institute Genome Sequencing Center for Infectious Disease"/>
            <person name="Wu L."/>
            <person name="Ma J."/>
        </authorList>
    </citation>
    <scope>NUCLEOTIDE SEQUENCE [LARGE SCALE GENOMIC DNA]</scope>
    <source>
        <strain evidence="3">CCUG 56042</strain>
    </source>
</reference>
<organism evidence="2 3">
    <name type="scientific">Paraburkholderia denitrificans</name>
    <dbReference type="NCBI Taxonomy" id="694025"/>
    <lineage>
        <taxon>Bacteria</taxon>
        <taxon>Pseudomonadati</taxon>
        <taxon>Pseudomonadota</taxon>
        <taxon>Betaproteobacteria</taxon>
        <taxon>Burkholderiales</taxon>
        <taxon>Burkholderiaceae</taxon>
        <taxon>Paraburkholderia</taxon>
    </lineage>
</organism>
<evidence type="ECO:0000256" key="1">
    <source>
        <dbReference type="SAM" id="Coils"/>
    </source>
</evidence>
<keyword evidence="3" id="KW-1185">Reference proteome</keyword>
<accession>A0ABW0J624</accession>
<comment type="caution">
    <text evidence="2">The sequence shown here is derived from an EMBL/GenBank/DDBJ whole genome shotgun (WGS) entry which is preliminary data.</text>
</comment>
<sequence length="174" mass="18466">MSEPVIDNLDFPDPPQWGFKRAEIYNFLAKHGLSLNRGTAGSVDDIGSTREIETRQSGGGPLTAELSGMTRDCDSLPEQVSALTAKLVELSDLLDAANARIQELSSDQAQGKSKTTMLQVIAAMAKDAYRVDIHAARMSGFGEMLAGVQAAGADVKEDALRGYVKAGATHLSKA</sequence>
<name>A0ABW0J624_9BURK</name>
<dbReference type="EMBL" id="JBHSMP010000009">
    <property type="protein sequence ID" value="MFC5428472.1"/>
    <property type="molecule type" value="Genomic_DNA"/>
</dbReference>
<dbReference type="Proteomes" id="UP001596103">
    <property type="component" value="Unassembled WGS sequence"/>
</dbReference>